<feature type="domain" description="Aspartyl/asparaginy/proline hydroxylase" evidence="1">
    <location>
        <begin position="64"/>
        <end position="154"/>
    </location>
</feature>
<protein>
    <submittedName>
        <fullName evidence="2">D/B-b-hydroxylase DiO</fullName>
    </submittedName>
</protein>
<reference evidence="2 3" key="1">
    <citation type="journal article" date="2010" name="Environ. Microbiol.">
        <title>Genomic analysis of oceanic cyanobacterial myoviruses compared with T4-like myoviruses from diverse hosts and environments.</title>
        <authorList>
            <person name="Sullivan M.B."/>
            <person name="Huang K.H."/>
            <person name="Ignacio-Espinoza J.C."/>
            <person name="Berlin A.M."/>
            <person name="Kelly L."/>
            <person name="Weigele P.R."/>
            <person name="DeFrancesco A.S."/>
            <person name="Kern S.E."/>
            <person name="Thompson L.R."/>
            <person name="Young S."/>
            <person name="Yandava C."/>
            <person name="Fu R."/>
            <person name="Krastins B."/>
            <person name="Chase M."/>
            <person name="Sarracino D."/>
            <person name="Osburne M.S."/>
            <person name="Henn M.R."/>
            <person name="Chisholm S.W."/>
        </authorList>
    </citation>
    <scope>NUCLEOTIDE SEQUENCE [LARGE SCALE GENOMIC DNA]</scope>
    <source>
        <strain evidence="2">M4-259</strain>
    </source>
</reference>
<organism evidence="2 3">
    <name type="scientific">Prochlorococcus phage P-HM2</name>
    <dbReference type="NCBI Taxonomy" id="445696"/>
    <lineage>
        <taxon>Viruses</taxon>
        <taxon>Duplodnaviria</taxon>
        <taxon>Heunggongvirae</taxon>
        <taxon>Uroviricota</taxon>
        <taxon>Caudoviricetes</taxon>
        <taxon>Eurybiavirus</taxon>
        <taxon>Eurybiavirus PHM2</taxon>
    </lineage>
</organism>
<evidence type="ECO:0000313" key="2">
    <source>
        <dbReference type="EMBL" id="ADO99963.1"/>
    </source>
</evidence>
<gene>
    <name evidence="2" type="ORF">PHM2_185</name>
</gene>
<dbReference type="Proteomes" id="UP000006538">
    <property type="component" value="Segment"/>
</dbReference>
<dbReference type="GeneID" id="10328056"/>
<evidence type="ECO:0000313" key="3">
    <source>
        <dbReference type="Proteomes" id="UP000006538"/>
    </source>
</evidence>
<dbReference type="EMBL" id="GU075905">
    <property type="protein sequence ID" value="ADO99963.1"/>
    <property type="molecule type" value="Genomic_DNA"/>
</dbReference>
<dbReference type="SMR" id="E3ST35"/>
<dbReference type="InterPro" id="IPR007803">
    <property type="entry name" value="Asp/Arg/Pro-Hydrxlase"/>
</dbReference>
<dbReference type="KEGG" id="vg:10328056"/>
<keyword evidence="3" id="KW-1185">Reference proteome</keyword>
<dbReference type="OrthoDB" id="31529at10239"/>
<sequence length="162" mass="19054">MKRSDVNYLYEWASTTDFPLRRAPTAVGYSNKDIYFCWLKAQNKNGGGVRRSVVEDERVREILNQEEILVSSIALFESGTKLGPHKDPPVYGKAYRRIQIPLYIPSERCYMVWDHKKVYWKEGEPQVYDVMDYVHEGYNLSDDSMMFLFVDIEKRDDNGNLH</sequence>
<evidence type="ECO:0000259" key="1">
    <source>
        <dbReference type="Pfam" id="PF05118"/>
    </source>
</evidence>
<dbReference type="RefSeq" id="YP_004323554.1">
    <property type="nucleotide sequence ID" value="NC_015284.1"/>
</dbReference>
<name>E3ST35_9CAUD</name>
<dbReference type="Pfam" id="PF05118">
    <property type="entry name" value="Asp_Arg_Hydrox"/>
    <property type="match status" value="1"/>
</dbReference>
<dbReference type="InterPro" id="IPR027443">
    <property type="entry name" value="IPNS-like_sf"/>
</dbReference>
<proteinExistence type="predicted"/>
<dbReference type="Gene3D" id="2.60.120.330">
    <property type="entry name" value="B-lactam Antibiotic, Isopenicillin N Synthase, Chain"/>
    <property type="match status" value="1"/>
</dbReference>
<accession>E3ST35</accession>
<dbReference type="SUPFAM" id="SSF51197">
    <property type="entry name" value="Clavaminate synthase-like"/>
    <property type="match status" value="1"/>
</dbReference>